<accession>A0AA91PGJ6</accession>
<gene>
    <name evidence="2" type="ORF">B8W67_04155</name>
</gene>
<organism evidence="2 3">
    <name type="scientific">Mycolicibacillus koreensis</name>
    <dbReference type="NCBI Taxonomy" id="1069220"/>
    <lineage>
        <taxon>Bacteria</taxon>
        <taxon>Bacillati</taxon>
        <taxon>Actinomycetota</taxon>
        <taxon>Actinomycetes</taxon>
        <taxon>Mycobacteriales</taxon>
        <taxon>Mycobacteriaceae</taxon>
        <taxon>Mycolicibacillus</taxon>
    </lineage>
</organism>
<dbReference type="Proteomes" id="UP000193577">
    <property type="component" value="Unassembled WGS sequence"/>
</dbReference>
<evidence type="ECO:0000256" key="1">
    <source>
        <dbReference type="ARBA" id="ARBA00009108"/>
    </source>
</evidence>
<proteinExistence type="inferred from homology"/>
<protein>
    <submittedName>
        <fullName evidence="2">Uncharacterized protein</fullName>
    </submittedName>
</protein>
<dbReference type="EMBL" id="NCXO01000006">
    <property type="protein sequence ID" value="OSC34997.1"/>
    <property type="molecule type" value="Genomic_DNA"/>
</dbReference>
<reference evidence="2 3" key="1">
    <citation type="submission" date="2017-04" db="EMBL/GenBank/DDBJ databases">
        <title>The new phylogeny of genus Mycobacterium.</title>
        <authorList>
            <person name="Tortoli E."/>
            <person name="Trovato A."/>
            <person name="Cirillo D.M."/>
        </authorList>
    </citation>
    <scope>NUCLEOTIDE SEQUENCE [LARGE SCALE GENOMIC DNA]</scope>
    <source>
        <strain evidence="2 3">KCTC 19819</strain>
    </source>
</reference>
<dbReference type="PANTHER" id="PTHR37313:SF1">
    <property type="entry name" value="UPF0749 PROTEIN RV1823"/>
    <property type="match status" value="1"/>
</dbReference>
<evidence type="ECO:0000313" key="3">
    <source>
        <dbReference type="Proteomes" id="UP000193577"/>
    </source>
</evidence>
<dbReference type="AlphaFoldDB" id="A0AA91PGJ6"/>
<dbReference type="GO" id="GO:0005886">
    <property type="term" value="C:plasma membrane"/>
    <property type="evidence" value="ECO:0007669"/>
    <property type="project" value="TreeGrafter"/>
</dbReference>
<dbReference type="PANTHER" id="PTHR37313">
    <property type="entry name" value="UPF0749 PROTEIN RV1825"/>
    <property type="match status" value="1"/>
</dbReference>
<keyword evidence="3" id="KW-1185">Reference proteome</keyword>
<dbReference type="Gene3D" id="3.30.70.1880">
    <property type="entry name" value="Protein of unknown function DUF881"/>
    <property type="match status" value="1"/>
</dbReference>
<name>A0AA91PGJ6_9MYCO</name>
<comment type="similarity">
    <text evidence="1">Belongs to the UPF0749 family.</text>
</comment>
<dbReference type="Pfam" id="PF05949">
    <property type="entry name" value="DUF881"/>
    <property type="match status" value="1"/>
</dbReference>
<evidence type="ECO:0000313" key="2">
    <source>
        <dbReference type="EMBL" id="OSC34997.1"/>
    </source>
</evidence>
<dbReference type="InterPro" id="IPR010273">
    <property type="entry name" value="DUF881"/>
</dbReference>
<comment type="caution">
    <text evidence="2">The sequence shown here is derived from an EMBL/GenBank/DDBJ whole genome shotgun (WGS) entry which is preliminary data.</text>
</comment>
<sequence length="299" mass="31376">MPGVGVTEPFFALSGYDNQGRRAVPSLLRSLLSEHLDPGYAAAAARRHEAPQPRLLRWGWQLLGALLVTVVFAGAVAQARSVAPGMNAAQRTLATNVRAAKHSADELTARRNTLATDVSDSQRRQLRADTEGRRLLTGLDALALAAADTPVIGPGLTVTVTDPGVSRNLSDVSKQRVAGSRQIILDRDLQSAVNSLWSAGAEAIAVDGVRIGPNVTLRQAGGAILVDNTPISSPYTILAIGPPTMGKAFDRTAGLRWLRQLEVTYGVGVTVRAGDGLALPAGTMREVTYAHSTAEPGGP</sequence>